<evidence type="ECO:0000256" key="3">
    <source>
        <dbReference type="ARBA" id="ARBA00011738"/>
    </source>
</evidence>
<comment type="function">
    <text evidence="1 9">Catalyzes the decarboxylation of orotidine 5'-monophosphate (OMP) to uridine 5'-monophosphate (UMP).</text>
</comment>
<feature type="binding site" evidence="9 11">
    <location>
        <position position="32"/>
    </location>
    <ligand>
        <name>substrate</name>
    </ligand>
</feature>
<dbReference type="GO" id="GO:0004590">
    <property type="term" value="F:orotidine-5'-phosphate decarboxylase activity"/>
    <property type="evidence" value="ECO:0007669"/>
    <property type="project" value="UniProtKB-UniRule"/>
</dbReference>
<dbReference type="Pfam" id="PF00215">
    <property type="entry name" value="OMPdecase"/>
    <property type="match status" value="1"/>
</dbReference>
<gene>
    <name evidence="9" type="primary">pyrF</name>
    <name evidence="14" type="ORF">SAMN04489868_1554</name>
</gene>
<evidence type="ECO:0000256" key="12">
    <source>
        <dbReference type="RuleBase" id="RU000512"/>
    </source>
</evidence>
<dbReference type="SUPFAM" id="SSF51366">
    <property type="entry name" value="Ribulose-phoshate binding barrel"/>
    <property type="match status" value="1"/>
</dbReference>
<feature type="binding site" evidence="9 11">
    <location>
        <position position="213"/>
    </location>
    <ligand>
        <name>substrate</name>
    </ligand>
</feature>
<keyword evidence="4 9" id="KW-0210">Decarboxylase</keyword>
<dbReference type="InterPro" id="IPR001754">
    <property type="entry name" value="OMPdeCOase_dom"/>
</dbReference>
<sequence>MITKPMIALDVPSKEEALLLLEAFQEESLFLKIGMELFYSEGPDFIRLLKKKGHLIFLDLKLHDIPNTVYRAMKSLAALDVDMVNVHAAGGKEMMSAAKRGLEEGTKKGAEKPLLIAVTQLTSTTEEEMQHEQLISATLEESVSHYAQLADESGLDGVVCSALEAQQILEATRADFMCVTPGIRLTGSDNGDQKRVATPEFARKAGAAAIVVGRPITQAENPLKAYQNIEKQWIGEEVK</sequence>
<reference evidence="14 15" key="1">
    <citation type="submission" date="2016-10" db="EMBL/GenBank/DDBJ databases">
        <authorList>
            <person name="de Groot N.N."/>
        </authorList>
    </citation>
    <scope>NUCLEOTIDE SEQUENCE [LARGE SCALE GENOMIC DNA]</scope>
    <source>
        <strain evidence="14 15">DSM 27630</strain>
    </source>
</reference>
<keyword evidence="6 9" id="KW-0456">Lyase</keyword>
<feature type="binding site" evidence="9 11">
    <location>
        <position position="10"/>
    </location>
    <ligand>
        <name>substrate</name>
    </ligand>
</feature>
<feature type="active site" description="For OMPdecase activity" evidence="10">
    <location>
        <position position="61"/>
    </location>
</feature>
<feature type="active site" description="For OMPdecase activity" evidence="10">
    <location>
        <position position="64"/>
    </location>
</feature>
<organism evidence="14 15">
    <name type="scientific">Pisciglobus halotolerans</name>
    <dbReference type="NCBI Taxonomy" id="745365"/>
    <lineage>
        <taxon>Bacteria</taxon>
        <taxon>Bacillati</taxon>
        <taxon>Bacillota</taxon>
        <taxon>Bacilli</taxon>
        <taxon>Lactobacillales</taxon>
        <taxon>Carnobacteriaceae</taxon>
    </lineage>
</organism>
<feature type="binding site" evidence="9 11">
    <location>
        <position position="193"/>
    </location>
    <ligand>
        <name>substrate</name>
    </ligand>
</feature>
<feature type="binding site" evidence="9 11">
    <location>
        <position position="122"/>
    </location>
    <ligand>
        <name>substrate</name>
    </ligand>
</feature>
<evidence type="ECO:0000256" key="9">
    <source>
        <dbReference type="HAMAP-Rule" id="MF_01200"/>
    </source>
</evidence>
<evidence type="ECO:0000256" key="11">
    <source>
        <dbReference type="PIRSR" id="PIRSR614732-2"/>
    </source>
</evidence>
<dbReference type="UniPathway" id="UPA00070">
    <property type="reaction ID" value="UER00120"/>
</dbReference>
<dbReference type="InterPro" id="IPR014732">
    <property type="entry name" value="OMPdecase"/>
</dbReference>
<dbReference type="PANTHER" id="PTHR32119:SF2">
    <property type="entry name" value="OROTIDINE 5'-PHOSPHATE DECARBOXYLASE"/>
    <property type="match status" value="1"/>
</dbReference>
<evidence type="ECO:0000256" key="6">
    <source>
        <dbReference type="ARBA" id="ARBA00023239"/>
    </source>
</evidence>
<accession>A0A1I3DW23</accession>
<evidence type="ECO:0000259" key="13">
    <source>
        <dbReference type="SMART" id="SM00934"/>
    </source>
</evidence>
<dbReference type="EC" id="4.1.1.23" evidence="9"/>
<dbReference type="GO" id="GO:0005829">
    <property type="term" value="C:cytosol"/>
    <property type="evidence" value="ECO:0007669"/>
    <property type="project" value="TreeGrafter"/>
</dbReference>
<dbReference type="GO" id="GO:0006207">
    <property type="term" value="P:'de novo' pyrimidine nucleobase biosynthetic process"/>
    <property type="evidence" value="ECO:0007669"/>
    <property type="project" value="InterPro"/>
</dbReference>
<evidence type="ECO:0000256" key="8">
    <source>
        <dbReference type="ARBA" id="ARBA00061012"/>
    </source>
</evidence>
<dbReference type="InterPro" id="IPR013785">
    <property type="entry name" value="Aldolase_TIM"/>
</dbReference>
<feature type="binding site" evidence="9 11">
    <location>
        <position position="184"/>
    </location>
    <ligand>
        <name>substrate</name>
    </ligand>
</feature>
<evidence type="ECO:0000313" key="14">
    <source>
        <dbReference type="EMBL" id="SFH90885.1"/>
    </source>
</evidence>
<dbReference type="InterPro" id="IPR011060">
    <property type="entry name" value="RibuloseP-bd_barrel"/>
</dbReference>
<evidence type="ECO:0000256" key="10">
    <source>
        <dbReference type="PIRSR" id="PIRSR614732-1"/>
    </source>
</evidence>
<evidence type="ECO:0000256" key="1">
    <source>
        <dbReference type="ARBA" id="ARBA00002356"/>
    </source>
</evidence>
<dbReference type="Proteomes" id="UP000198668">
    <property type="component" value="Unassembled WGS sequence"/>
</dbReference>
<dbReference type="InterPro" id="IPR047596">
    <property type="entry name" value="OMPdecase_bac"/>
</dbReference>
<proteinExistence type="inferred from homology"/>
<feature type="active site" description="Proton donor" evidence="9">
    <location>
        <position position="61"/>
    </location>
</feature>
<evidence type="ECO:0000313" key="15">
    <source>
        <dbReference type="Proteomes" id="UP000198668"/>
    </source>
</evidence>
<dbReference type="EMBL" id="FOQE01000055">
    <property type="protein sequence ID" value="SFH90885.1"/>
    <property type="molecule type" value="Genomic_DNA"/>
</dbReference>
<evidence type="ECO:0000256" key="7">
    <source>
        <dbReference type="ARBA" id="ARBA00049157"/>
    </source>
</evidence>
<dbReference type="PANTHER" id="PTHR32119">
    <property type="entry name" value="OROTIDINE 5'-PHOSPHATE DECARBOXYLASE"/>
    <property type="match status" value="1"/>
</dbReference>
<dbReference type="GO" id="GO:0044205">
    <property type="term" value="P:'de novo' UMP biosynthetic process"/>
    <property type="evidence" value="ECO:0007669"/>
    <property type="project" value="UniProtKB-UniRule"/>
</dbReference>
<feature type="active site" description="For OMPdecase activity" evidence="10">
    <location>
        <position position="59"/>
    </location>
</feature>
<dbReference type="SMART" id="SM00934">
    <property type="entry name" value="OMPdecase"/>
    <property type="match status" value="1"/>
</dbReference>
<feature type="binding site" evidence="9 11">
    <location>
        <position position="214"/>
    </location>
    <ligand>
        <name>substrate</name>
    </ligand>
</feature>
<dbReference type="NCBIfam" id="NF001273">
    <property type="entry name" value="PRK00230.1"/>
    <property type="match status" value="1"/>
</dbReference>
<keyword evidence="15" id="KW-1185">Reference proteome</keyword>
<dbReference type="FunFam" id="3.20.20.70:FF:000015">
    <property type="entry name" value="Orotidine 5'-phosphate decarboxylase"/>
    <property type="match status" value="1"/>
</dbReference>
<evidence type="ECO:0000256" key="2">
    <source>
        <dbReference type="ARBA" id="ARBA00004861"/>
    </source>
</evidence>
<evidence type="ECO:0000256" key="4">
    <source>
        <dbReference type="ARBA" id="ARBA00022793"/>
    </source>
</evidence>
<dbReference type="AlphaFoldDB" id="A0A1I3DW23"/>
<dbReference type="CDD" id="cd04725">
    <property type="entry name" value="OMP_decarboxylase_like"/>
    <property type="match status" value="1"/>
</dbReference>
<dbReference type="HAMAP" id="MF_01200_B">
    <property type="entry name" value="OMPdecase_type1_B"/>
    <property type="match status" value="1"/>
</dbReference>
<dbReference type="RefSeq" id="WP_092093713.1">
    <property type="nucleotide sequence ID" value="NZ_FOQE01000055.1"/>
</dbReference>
<dbReference type="Gene3D" id="3.20.20.70">
    <property type="entry name" value="Aldolase class I"/>
    <property type="match status" value="1"/>
</dbReference>
<comment type="pathway">
    <text evidence="2 9 12">Pyrimidine metabolism; UMP biosynthesis via de novo pathway; UMP from orotate: step 2/2.</text>
</comment>
<evidence type="ECO:0000256" key="5">
    <source>
        <dbReference type="ARBA" id="ARBA00022975"/>
    </source>
</evidence>
<dbReference type="PROSITE" id="PS00156">
    <property type="entry name" value="OMPDECASE"/>
    <property type="match status" value="1"/>
</dbReference>
<feature type="binding site" evidence="9">
    <location>
        <begin position="59"/>
        <end position="68"/>
    </location>
    <ligand>
        <name>substrate</name>
    </ligand>
</feature>
<comment type="catalytic activity">
    <reaction evidence="7 9 12">
        <text>orotidine 5'-phosphate + H(+) = UMP + CO2</text>
        <dbReference type="Rhea" id="RHEA:11596"/>
        <dbReference type="ChEBI" id="CHEBI:15378"/>
        <dbReference type="ChEBI" id="CHEBI:16526"/>
        <dbReference type="ChEBI" id="CHEBI:57538"/>
        <dbReference type="ChEBI" id="CHEBI:57865"/>
        <dbReference type="EC" id="4.1.1.23"/>
    </reaction>
</comment>
<keyword evidence="5 9" id="KW-0665">Pyrimidine biosynthesis</keyword>
<feature type="domain" description="Orotidine 5'-phosphate decarboxylase" evidence="13">
    <location>
        <begin position="4"/>
        <end position="229"/>
    </location>
</feature>
<name>A0A1I3DW23_9LACT</name>
<comment type="subunit">
    <text evidence="3 9">Homodimer.</text>
</comment>
<comment type="similarity">
    <text evidence="8 9">Belongs to the OMP decarboxylase family. Type 1 subfamily.</text>
</comment>
<protein>
    <recommendedName>
        <fullName evidence="9">Orotidine 5'-phosphate decarboxylase</fullName>
        <ecNumber evidence="9">4.1.1.23</ecNumber>
    </recommendedName>
    <alternativeName>
        <fullName evidence="9">OMP decarboxylase</fullName>
        <shortName evidence="9">OMPDCase</shortName>
        <shortName evidence="9">OMPdecase</shortName>
    </alternativeName>
</protein>
<dbReference type="NCBIfam" id="TIGR01740">
    <property type="entry name" value="pyrF"/>
    <property type="match status" value="1"/>
</dbReference>
<dbReference type="InterPro" id="IPR018089">
    <property type="entry name" value="OMPdecase_AS"/>
</dbReference>
<dbReference type="OrthoDB" id="9806203at2"/>